<feature type="region of interest" description="Disordered" evidence="1">
    <location>
        <begin position="273"/>
        <end position="302"/>
    </location>
</feature>
<feature type="region of interest" description="Disordered" evidence="1">
    <location>
        <begin position="473"/>
        <end position="495"/>
    </location>
</feature>
<dbReference type="HOGENOM" id="CLU_017096_2_1_1"/>
<accession>S3D4J5</accession>
<reference evidence="2 3" key="1">
    <citation type="journal article" date="2013" name="BMC Genomics">
        <title>The genome and transcriptome of the pine saprophyte Ophiostoma piceae, and a comparison with the bark beetle-associated pine pathogen Grosmannia clavigera.</title>
        <authorList>
            <person name="Haridas S."/>
            <person name="Wang Y."/>
            <person name="Lim L."/>
            <person name="Massoumi Alamouti S."/>
            <person name="Jackman S."/>
            <person name="Docking R."/>
            <person name="Robertson G."/>
            <person name="Birol I."/>
            <person name="Bohlmann J."/>
            <person name="Breuil C."/>
        </authorList>
    </citation>
    <scope>NUCLEOTIDE SEQUENCE [LARGE SCALE GENOMIC DNA]</scope>
    <source>
        <strain evidence="2 3">UAMH 11346</strain>
    </source>
</reference>
<feature type="compositionally biased region" description="Low complexity" evidence="1">
    <location>
        <begin position="99"/>
        <end position="113"/>
    </location>
</feature>
<dbReference type="eggNOG" id="ENOG502S1UN">
    <property type="taxonomic scope" value="Eukaryota"/>
</dbReference>
<dbReference type="STRING" id="1262450.S3D4J5"/>
<dbReference type="OrthoDB" id="14339at2759"/>
<feature type="region of interest" description="Disordered" evidence="1">
    <location>
        <begin position="160"/>
        <end position="261"/>
    </location>
</feature>
<keyword evidence="3" id="KW-1185">Reference proteome</keyword>
<feature type="compositionally biased region" description="Low complexity" evidence="1">
    <location>
        <begin position="1"/>
        <end position="40"/>
    </location>
</feature>
<dbReference type="EMBL" id="KE148149">
    <property type="protein sequence ID" value="EPE08305.1"/>
    <property type="molecule type" value="Genomic_DNA"/>
</dbReference>
<feature type="compositionally biased region" description="Polar residues" evidence="1">
    <location>
        <begin position="66"/>
        <end position="81"/>
    </location>
</feature>
<feature type="region of interest" description="Disordered" evidence="1">
    <location>
        <begin position="597"/>
        <end position="620"/>
    </location>
</feature>
<organism evidence="2 3">
    <name type="scientific">Ophiostoma piceae (strain UAMH 11346)</name>
    <name type="common">Sap stain fungus</name>
    <dbReference type="NCBI Taxonomy" id="1262450"/>
    <lineage>
        <taxon>Eukaryota</taxon>
        <taxon>Fungi</taxon>
        <taxon>Dikarya</taxon>
        <taxon>Ascomycota</taxon>
        <taxon>Pezizomycotina</taxon>
        <taxon>Sordariomycetes</taxon>
        <taxon>Sordariomycetidae</taxon>
        <taxon>Ophiostomatales</taxon>
        <taxon>Ophiostomataceae</taxon>
        <taxon>Ophiostoma</taxon>
    </lineage>
</organism>
<evidence type="ECO:0000313" key="3">
    <source>
        <dbReference type="Proteomes" id="UP000016923"/>
    </source>
</evidence>
<feature type="compositionally biased region" description="Low complexity" evidence="1">
    <location>
        <begin position="507"/>
        <end position="541"/>
    </location>
</feature>
<proteinExistence type="predicted"/>
<evidence type="ECO:0000313" key="2">
    <source>
        <dbReference type="EMBL" id="EPE08305.1"/>
    </source>
</evidence>
<dbReference type="Proteomes" id="UP000016923">
    <property type="component" value="Unassembled WGS sequence"/>
</dbReference>
<dbReference type="PANTHER" id="PTHR37332:SF1">
    <property type="entry name" value="ELMO DOMAIN-CONTAINING PROTEIN"/>
    <property type="match status" value="1"/>
</dbReference>
<gene>
    <name evidence="2" type="ORF">F503_01088</name>
</gene>
<feature type="compositionally biased region" description="Low complexity" evidence="1">
    <location>
        <begin position="273"/>
        <end position="290"/>
    </location>
</feature>
<feature type="region of interest" description="Disordered" evidence="1">
    <location>
        <begin position="507"/>
        <end position="567"/>
    </location>
</feature>
<name>S3D4J5_OPHP1</name>
<dbReference type="PANTHER" id="PTHR37332">
    <property type="entry name" value="EXPRESSED PROTEIN"/>
    <property type="match status" value="1"/>
</dbReference>
<evidence type="ECO:0000256" key="1">
    <source>
        <dbReference type="SAM" id="MobiDB-lite"/>
    </source>
</evidence>
<sequence length="738" mass="76580">MQSTTSATATPATHSQQSQSQSQSHRNQNHNVFHSFSSNSRHSHARPPTQPPTHAPTHAHPTHPPNSANSASAGESQSLAQAVSAPSALRDPPPPPPSATSSTSAPSAASASATSFPSFITQAERQLILKQRQKALGKKPSLTSLLRRGSTAAAAAVAGATTGGASAQHTRRNPFSYHNRRKSTSSLASQNGPVPGEGPPGSTGPEAGDGHRLRRSASLRKLFTDDDHTGTATASTGPPPLPADWASVTASASAQRIPPNPSVIPVLATPLDAASPRSPRSPSLSSFSSFHTTATQGPVANPIPAPAPLLDTLDTNMLGSALIAPPPTGLGIMSSNLNPSQLGTPNEGNALHQHIHDMVNKRISTMDYLRKAHDGRVYWFNTLRFDRPDLARMAYFDARRLARRATNYMMLGLSLPAVVDLNSASATELLRSLAALMTEFEQFQQLHSDSNYGSGGGASASSLSRAARLPNMFRRATPGAKSRRTSSSAAVGANDIGVPALPTASSFDGLPGSSGSGSVSGPSSIYPPSSSHGDRGLASSSGTGGSGNTSAISGPGDSFGGSPLTLVTSESQNSLSGAGAGAGAGLSSSFSSVQGSLPLPHSFPPSQQLQQIQPTPLGAASTGAASTAFATYYDNNTDLLPGEEYTFLLTPSLPFDPDFYETFATLCDVLIDCYQRILSLLPSPRDCSPVIMEQFSKADSRVRKLLVQGVVKEFEEHSRSGVKMEVANVGKIVLGGLM</sequence>
<protein>
    <submittedName>
        <fullName evidence="2">Uncharacterized protein</fullName>
    </submittedName>
</protein>
<feature type="region of interest" description="Disordered" evidence="1">
    <location>
        <begin position="1"/>
        <end position="113"/>
    </location>
</feature>
<dbReference type="VEuPathDB" id="FungiDB:F503_01088"/>
<feature type="compositionally biased region" description="Polar residues" evidence="1">
    <location>
        <begin position="604"/>
        <end position="614"/>
    </location>
</feature>
<dbReference type="AlphaFoldDB" id="S3D4J5"/>